<dbReference type="EMBL" id="JANQDX010000006">
    <property type="protein sequence ID" value="KAL0922959.1"/>
    <property type="molecule type" value="Genomic_DNA"/>
</dbReference>
<gene>
    <name evidence="1" type="ORF">M5K25_006994</name>
</gene>
<accession>A0ABD0VD02</accession>
<sequence length="294" mass="32202">MDSPQLLSHVLLGSDHLHRQWSQPRVGVGTPVGDVAANRHHLHHHHIQLQYVLPYIRPPYLWCRSALLVHLPYNIHLSNILLPLPYLLSLPLLVSGSLSDGATGSPVEADLREAAQDVTPKSISLSFLSSSLRGLGLQTCFPFHRDLSMVDPRMCSSGVTPQCSPSGLFLPFVLSTLVKDSLSLGGVLLTSAGWLLLALGQARWKDELKIVVEPEVQHFSFSSASWLASLQMRKSQHCYSRMQVTRNDGSSCNNGREVEATKLDGSSGIPSLNDSVRQLDPGSLSQLDSHWGVL</sequence>
<protein>
    <submittedName>
        <fullName evidence="1">Uncharacterized protein</fullName>
    </submittedName>
</protein>
<organism evidence="1 2">
    <name type="scientific">Dendrobium thyrsiflorum</name>
    <name type="common">Pinecone-like raceme dendrobium</name>
    <name type="synonym">Orchid</name>
    <dbReference type="NCBI Taxonomy" id="117978"/>
    <lineage>
        <taxon>Eukaryota</taxon>
        <taxon>Viridiplantae</taxon>
        <taxon>Streptophyta</taxon>
        <taxon>Embryophyta</taxon>
        <taxon>Tracheophyta</taxon>
        <taxon>Spermatophyta</taxon>
        <taxon>Magnoliopsida</taxon>
        <taxon>Liliopsida</taxon>
        <taxon>Asparagales</taxon>
        <taxon>Orchidaceae</taxon>
        <taxon>Epidendroideae</taxon>
        <taxon>Malaxideae</taxon>
        <taxon>Dendrobiinae</taxon>
        <taxon>Dendrobium</taxon>
    </lineage>
</organism>
<reference evidence="1 2" key="1">
    <citation type="journal article" date="2024" name="Plant Biotechnol. J.">
        <title>Dendrobium thyrsiflorum genome and its molecular insights into genes involved in important horticultural traits.</title>
        <authorList>
            <person name="Chen B."/>
            <person name="Wang J.Y."/>
            <person name="Zheng P.J."/>
            <person name="Li K.L."/>
            <person name="Liang Y.M."/>
            <person name="Chen X.F."/>
            <person name="Zhang C."/>
            <person name="Zhao X."/>
            <person name="He X."/>
            <person name="Zhang G.Q."/>
            <person name="Liu Z.J."/>
            <person name="Xu Q."/>
        </authorList>
    </citation>
    <scope>NUCLEOTIDE SEQUENCE [LARGE SCALE GENOMIC DNA]</scope>
    <source>
        <strain evidence="1">GZMU011</strain>
    </source>
</reference>
<evidence type="ECO:0000313" key="1">
    <source>
        <dbReference type="EMBL" id="KAL0922959.1"/>
    </source>
</evidence>
<name>A0ABD0VD02_DENTH</name>
<dbReference type="Proteomes" id="UP001552299">
    <property type="component" value="Unassembled WGS sequence"/>
</dbReference>
<dbReference type="AlphaFoldDB" id="A0ABD0VD02"/>
<evidence type="ECO:0000313" key="2">
    <source>
        <dbReference type="Proteomes" id="UP001552299"/>
    </source>
</evidence>
<keyword evidence="2" id="KW-1185">Reference proteome</keyword>
<proteinExistence type="predicted"/>
<comment type="caution">
    <text evidence="1">The sequence shown here is derived from an EMBL/GenBank/DDBJ whole genome shotgun (WGS) entry which is preliminary data.</text>
</comment>